<organism evidence="3 4">
    <name type="scientific">Dissostichus mawsoni</name>
    <name type="common">Antarctic cod</name>
    <dbReference type="NCBI Taxonomy" id="36200"/>
    <lineage>
        <taxon>Eukaryota</taxon>
        <taxon>Metazoa</taxon>
        <taxon>Chordata</taxon>
        <taxon>Craniata</taxon>
        <taxon>Vertebrata</taxon>
        <taxon>Euteleostomi</taxon>
        <taxon>Actinopterygii</taxon>
        <taxon>Neopterygii</taxon>
        <taxon>Teleostei</taxon>
        <taxon>Neoteleostei</taxon>
        <taxon>Acanthomorphata</taxon>
        <taxon>Eupercaria</taxon>
        <taxon>Perciformes</taxon>
        <taxon>Notothenioidei</taxon>
        <taxon>Nototheniidae</taxon>
        <taxon>Dissostichus</taxon>
    </lineage>
</organism>
<dbReference type="PANTHER" id="PTHR11559">
    <property type="entry name" value="CARBOXYLESTERASE"/>
    <property type="match status" value="1"/>
</dbReference>
<name>A0A7J5XH94_DISMA</name>
<accession>A0A7J5XH94</accession>
<comment type="caution">
    <text evidence="3">The sequence shown here is derived from an EMBL/GenBank/DDBJ whole genome shotgun (WGS) entry which is preliminary data.</text>
</comment>
<comment type="similarity">
    <text evidence="1">Belongs to the type-B carboxylesterase/lipase family.</text>
</comment>
<feature type="domain" description="Carboxylesterase type B" evidence="2">
    <location>
        <begin position="67"/>
        <end position="401"/>
    </location>
</feature>
<dbReference type="InterPro" id="IPR050309">
    <property type="entry name" value="Type-B_Carboxylest/Lipase"/>
</dbReference>
<dbReference type="Pfam" id="PF00135">
    <property type="entry name" value="COesterase"/>
    <property type="match status" value="2"/>
</dbReference>
<dbReference type="SUPFAM" id="SSF53474">
    <property type="entry name" value="alpha/beta-Hydrolases"/>
    <property type="match status" value="1"/>
</dbReference>
<dbReference type="Gene3D" id="3.40.50.1820">
    <property type="entry name" value="alpha/beta hydrolase"/>
    <property type="match status" value="1"/>
</dbReference>
<feature type="non-terminal residue" evidence="3">
    <location>
        <position position="1"/>
    </location>
</feature>
<gene>
    <name evidence="3" type="ORF">F7725_028849</name>
</gene>
<protein>
    <recommendedName>
        <fullName evidence="2">Carboxylesterase type B domain-containing protein</fullName>
    </recommendedName>
</protein>
<sequence length="427" mass="46363">SSGPEVTLKSGTVRGHYTAVKGVEQQVEEYLGIPFAHPPVGPLRFAAPQTAEPWDGVRDATKMPKIPTGTASGDKLPVMMWIQGGGLAAGGALQYDGSPLAAYQNVVVVVIQYRLSILGFLSTGDQHTPGNWGFLDQIAGLQWVRDNIAAFNGDPNSVTIFGQSAGGISVSMLVLSPLAEDLFHKAIAMSGVAPLEAHYTSNPLAMAQMIANVSDCESSNNKKLVECIKGRSEEEILSAMKKAYVTTDHPLYDKYCPAIDGVFLKGPPEEVLKHQEFQKVPIMIGLTNHEFGWMLPKLLGPPGWDHGMKREDVKSVMNMFFPARADSPENVRDVFTEILGDMVLVLPVLKVAAYHRDAGVAVYVYEFQHSPLMHGSTRPTFVKADHYDDALFFLGACFCTGHTVATGTGNKPYCCTFDKVNSVMDVQ</sequence>
<dbReference type="Proteomes" id="UP000518266">
    <property type="component" value="Unassembled WGS sequence"/>
</dbReference>
<evidence type="ECO:0000313" key="4">
    <source>
        <dbReference type="Proteomes" id="UP000518266"/>
    </source>
</evidence>
<feature type="domain" description="Carboxylesterase type B" evidence="2">
    <location>
        <begin position="4"/>
        <end position="64"/>
    </location>
</feature>
<keyword evidence="4" id="KW-1185">Reference proteome</keyword>
<dbReference type="InterPro" id="IPR002018">
    <property type="entry name" value="CarbesteraseB"/>
</dbReference>
<dbReference type="AlphaFoldDB" id="A0A7J5XH94"/>
<reference evidence="3 4" key="1">
    <citation type="submission" date="2020-03" db="EMBL/GenBank/DDBJ databases">
        <title>Dissostichus mawsoni Genome sequencing and assembly.</title>
        <authorList>
            <person name="Park H."/>
        </authorList>
    </citation>
    <scope>NUCLEOTIDE SEQUENCE [LARGE SCALE GENOMIC DNA]</scope>
    <source>
        <strain evidence="3">DM0001</strain>
        <tissue evidence="3">Muscle</tissue>
    </source>
</reference>
<evidence type="ECO:0000313" key="3">
    <source>
        <dbReference type="EMBL" id="KAF3836291.1"/>
    </source>
</evidence>
<proteinExistence type="inferred from homology"/>
<dbReference type="InterPro" id="IPR029058">
    <property type="entry name" value="AB_hydrolase_fold"/>
</dbReference>
<evidence type="ECO:0000256" key="1">
    <source>
        <dbReference type="ARBA" id="ARBA00005964"/>
    </source>
</evidence>
<dbReference type="OrthoDB" id="3200163at2759"/>
<dbReference type="EMBL" id="JAAKFY010000024">
    <property type="protein sequence ID" value="KAF3836291.1"/>
    <property type="molecule type" value="Genomic_DNA"/>
</dbReference>
<evidence type="ECO:0000259" key="2">
    <source>
        <dbReference type="Pfam" id="PF00135"/>
    </source>
</evidence>